<evidence type="ECO:0000313" key="5">
    <source>
        <dbReference type="EMBL" id="XFO70836.1"/>
    </source>
</evidence>
<dbReference type="Proteomes" id="UP000216052">
    <property type="component" value="Chromosome"/>
</dbReference>
<comment type="similarity">
    <text evidence="1">Belongs to the CdaR family.</text>
</comment>
<protein>
    <submittedName>
        <fullName evidence="5">Carbohydrate diacid regulator</fullName>
    </submittedName>
</protein>
<dbReference type="Gene3D" id="1.10.10.2840">
    <property type="entry name" value="PucR C-terminal helix-turn-helix domain"/>
    <property type="match status" value="1"/>
</dbReference>
<sequence length="394" mass="44730">MIISKEFAQKVVDHLMGIVQHNVNIMDCSGIIIASGQFDRINTFHQGGKLAVDEQDVVEIYTDDVHNFCGALPGVMWPINLKEKIVGVVGVTGEPPEVRNTAKLVKTVTELFLEREMFLADYRLENWMKEQLVHVLFANNADTATDLAAMADMVHYRLDLPRVVILFNLEPKINDFATNSLQNLVSDRMRESVLKLIQEADSFHINDFSLFYKKNLCILKSATDSGSAGKIKSFTTSTIKRLQLIHHELNVRVGIGSMTAKPTEISHSYHEALFALSYQSPNTIRSISEYNILANYLFEHSCLGYDCLALRELKSRFEAMGTKYDMQQTLQCLLDNNLNVSLTAGKLYIHRNTLKFRLDKLKEFVGLEPCHYFYHAILCKAILNMSKINSNLNI</sequence>
<name>A0ABZ3IYA1_SPOA4</name>
<dbReference type="InterPro" id="IPR008599">
    <property type="entry name" value="Diacid_rec"/>
</dbReference>
<organism evidence="5 6">
    <name type="scientific">Sporomusa acidovorans (strain ATCC 49682 / DSM 3132 / Mol)</name>
    <dbReference type="NCBI Taxonomy" id="1123286"/>
    <lineage>
        <taxon>Bacteria</taxon>
        <taxon>Bacillati</taxon>
        <taxon>Bacillota</taxon>
        <taxon>Negativicutes</taxon>
        <taxon>Selenomonadales</taxon>
        <taxon>Sporomusaceae</taxon>
        <taxon>Sporomusa</taxon>
    </lineage>
</organism>
<feature type="domain" description="Putative sugar diacid recognition" evidence="2">
    <location>
        <begin position="3"/>
        <end position="134"/>
    </location>
</feature>
<evidence type="ECO:0000259" key="3">
    <source>
        <dbReference type="Pfam" id="PF13556"/>
    </source>
</evidence>
<evidence type="ECO:0000256" key="1">
    <source>
        <dbReference type="ARBA" id="ARBA00006754"/>
    </source>
</evidence>
<dbReference type="InterPro" id="IPR042070">
    <property type="entry name" value="PucR_C-HTH_sf"/>
</dbReference>
<evidence type="ECO:0000259" key="4">
    <source>
        <dbReference type="Pfam" id="PF17853"/>
    </source>
</evidence>
<dbReference type="InterPro" id="IPR041522">
    <property type="entry name" value="CdaR_GGDEF"/>
</dbReference>
<dbReference type="InterPro" id="IPR025736">
    <property type="entry name" value="PucR_C-HTH_dom"/>
</dbReference>
<evidence type="ECO:0000259" key="2">
    <source>
        <dbReference type="Pfam" id="PF05651"/>
    </source>
</evidence>
<gene>
    <name evidence="5" type="primary">cdaR_3</name>
    <name evidence="5" type="ORF">SPACI_008360</name>
</gene>
<reference evidence="5" key="1">
    <citation type="submission" date="2024-05" db="EMBL/GenBank/DDBJ databases">
        <title>Isolation and characterization of Sporomusa carbonis sp. nov., a carboxydotrophic hydrogenogen in the genus of Sporomusa isolated from a charcoal burning pile.</title>
        <authorList>
            <person name="Boeer T."/>
            <person name="Rosenbaum F."/>
            <person name="Eysell L."/>
            <person name="Mueller V."/>
            <person name="Daniel R."/>
            <person name="Poehlein A."/>
        </authorList>
    </citation>
    <scope>NUCLEOTIDE SEQUENCE [LARGE SCALE GENOMIC DNA]</scope>
    <source>
        <strain evidence="5">DSM 3132</strain>
    </source>
</reference>
<dbReference type="Pfam" id="PF05651">
    <property type="entry name" value="Diacid_rec"/>
    <property type="match status" value="1"/>
</dbReference>
<dbReference type="Pfam" id="PF17853">
    <property type="entry name" value="GGDEF_2"/>
    <property type="match status" value="1"/>
</dbReference>
<dbReference type="EMBL" id="CP155571">
    <property type="protein sequence ID" value="XFO70836.1"/>
    <property type="molecule type" value="Genomic_DNA"/>
</dbReference>
<keyword evidence="6" id="KW-1185">Reference proteome</keyword>
<feature type="domain" description="CdaR GGDEF-like" evidence="4">
    <location>
        <begin position="143"/>
        <end position="277"/>
    </location>
</feature>
<feature type="domain" description="PucR C-terminal helix-turn-helix" evidence="3">
    <location>
        <begin position="328"/>
        <end position="368"/>
    </location>
</feature>
<dbReference type="InterPro" id="IPR051448">
    <property type="entry name" value="CdaR-like_regulators"/>
</dbReference>
<proteinExistence type="inferred from homology"/>
<dbReference type="Pfam" id="PF13556">
    <property type="entry name" value="HTH_30"/>
    <property type="match status" value="1"/>
</dbReference>
<dbReference type="RefSeq" id="WP_093795091.1">
    <property type="nucleotide sequence ID" value="NZ_CP155571.1"/>
</dbReference>
<accession>A0ABZ3IYA1</accession>
<dbReference type="PANTHER" id="PTHR33744:SF15">
    <property type="entry name" value="CARBOHYDRATE DIACID REGULATOR"/>
    <property type="match status" value="1"/>
</dbReference>
<evidence type="ECO:0000313" key="6">
    <source>
        <dbReference type="Proteomes" id="UP000216052"/>
    </source>
</evidence>
<dbReference type="PANTHER" id="PTHR33744">
    <property type="entry name" value="CARBOHYDRATE DIACID REGULATOR"/>
    <property type="match status" value="1"/>
</dbReference>